<dbReference type="GO" id="GO:0005576">
    <property type="term" value="C:extracellular region"/>
    <property type="evidence" value="ECO:0007669"/>
    <property type="project" value="UniProtKB-SubCell"/>
</dbReference>
<feature type="signal peptide" evidence="6">
    <location>
        <begin position="1"/>
        <end position="18"/>
    </location>
</feature>
<evidence type="ECO:0000256" key="1">
    <source>
        <dbReference type="ARBA" id="ARBA00004613"/>
    </source>
</evidence>
<dbReference type="Proteomes" id="UP000660729">
    <property type="component" value="Unassembled WGS sequence"/>
</dbReference>
<comment type="caution">
    <text evidence="5">Lacks conserved residue(s) required for the propagation of feature annotation.</text>
</comment>
<evidence type="ECO:0000256" key="2">
    <source>
        <dbReference type="ARBA" id="ARBA00022525"/>
    </source>
</evidence>
<evidence type="ECO:0000256" key="3">
    <source>
        <dbReference type="ARBA" id="ARBA00022729"/>
    </source>
</evidence>
<dbReference type="Pfam" id="PF16541">
    <property type="entry name" value="AltA1"/>
    <property type="match status" value="1"/>
</dbReference>
<dbReference type="InterPro" id="IPR032382">
    <property type="entry name" value="AltA1"/>
</dbReference>
<dbReference type="Gene3D" id="2.40.350.20">
    <property type="match status" value="1"/>
</dbReference>
<name>A0A8H6RNZ2_9PEZI</name>
<organism evidence="8 9">
    <name type="scientific">Pseudocercospora fuligena</name>
    <dbReference type="NCBI Taxonomy" id="685502"/>
    <lineage>
        <taxon>Eukaryota</taxon>
        <taxon>Fungi</taxon>
        <taxon>Dikarya</taxon>
        <taxon>Ascomycota</taxon>
        <taxon>Pezizomycotina</taxon>
        <taxon>Dothideomycetes</taxon>
        <taxon>Dothideomycetidae</taxon>
        <taxon>Mycosphaerellales</taxon>
        <taxon>Mycosphaerellaceae</taxon>
        <taxon>Pseudocercospora</taxon>
    </lineage>
</organism>
<sequence>MKFAIAAAATLFGAAAVAAPAARTDDTTYQIKDFTTRKYDGKTISTMFFRILATNGGTLDFECVPYDPVTKGATENFEGGHVYPCGENSFFSFSYVPKHDTQTNELFLWQDVSETETPGGRAFTDDPICHAGGSSATDEVCSVPDNVYFAITMSKLGQ</sequence>
<evidence type="ECO:0000313" key="8">
    <source>
        <dbReference type="EMBL" id="KAF7194501.1"/>
    </source>
</evidence>
<reference evidence="8" key="1">
    <citation type="submission" date="2020-04" db="EMBL/GenBank/DDBJ databases">
        <title>Draft genome resource of the tomato pathogen Pseudocercospora fuligena.</title>
        <authorList>
            <person name="Zaccaron A."/>
        </authorList>
    </citation>
    <scope>NUCLEOTIDE SEQUENCE</scope>
    <source>
        <strain evidence="8">PF001</strain>
    </source>
</reference>
<comment type="subcellular location">
    <subcellularLocation>
        <location evidence="1">Secreted</location>
    </subcellularLocation>
</comment>
<protein>
    <submittedName>
        <fullName evidence="8">Major allergen Alt a 1</fullName>
    </submittedName>
</protein>
<feature type="chain" id="PRO_5034369664" evidence="6">
    <location>
        <begin position="19"/>
        <end position="158"/>
    </location>
</feature>
<dbReference type="AlphaFoldDB" id="A0A8H6RNZ2"/>
<dbReference type="EMBL" id="JABCIY010000059">
    <property type="protein sequence ID" value="KAF7194501.1"/>
    <property type="molecule type" value="Genomic_DNA"/>
</dbReference>
<keyword evidence="4 5" id="KW-1015">Disulfide bond</keyword>
<evidence type="ECO:0000256" key="6">
    <source>
        <dbReference type="SAM" id="SignalP"/>
    </source>
</evidence>
<evidence type="ECO:0000313" key="9">
    <source>
        <dbReference type="Proteomes" id="UP000660729"/>
    </source>
</evidence>
<accession>A0A8H6RNZ2</accession>
<feature type="disulfide bond" evidence="5">
    <location>
        <begin position="129"/>
        <end position="141"/>
    </location>
</feature>
<keyword evidence="3 6" id="KW-0732">Signal</keyword>
<feature type="domain" description="AA1-like" evidence="7">
    <location>
        <begin position="24"/>
        <end position="154"/>
    </location>
</feature>
<evidence type="ECO:0000259" key="7">
    <source>
        <dbReference type="PROSITE" id="PS51895"/>
    </source>
</evidence>
<evidence type="ECO:0000256" key="5">
    <source>
        <dbReference type="PROSITE-ProRule" id="PRU01243"/>
    </source>
</evidence>
<keyword evidence="2" id="KW-0964">Secreted</keyword>
<dbReference type="OrthoDB" id="3928926at2759"/>
<proteinExistence type="predicted"/>
<comment type="caution">
    <text evidence="8">The sequence shown here is derived from an EMBL/GenBank/DDBJ whole genome shotgun (WGS) entry which is preliminary data.</text>
</comment>
<keyword evidence="9" id="KW-1185">Reference proteome</keyword>
<gene>
    <name evidence="8" type="ORF">HII31_04170</name>
</gene>
<dbReference type="PROSITE" id="PS51895">
    <property type="entry name" value="AA1"/>
    <property type="match status" value="1"/>
</dbReference>
<evidence type="ECO:0000256" key="4">
    <source>
        <dbReference type="ARBA" id="ARBA00023157"/>
    </source>
</evidence>